<dbReference type="Proteomes" id="UP000262195">
    <property type="component" value="Unassembled WGS sequence"/>
</dbReference>
<evidence type="ECO:0000256" key="10">
    <source>
        <dbReference type="ARBA" id="ARBA00042348"/>
    </source>
</evidence>
<dbReference type="PANTHER" id="PTHR20858">
    <property type="entry name" value="PHOSPHOMETHYLPYRIMIDINE KINASE"/>
    <property type="match status" value="1"/>
</dbReference>
<organism evidence="15 16">
    <name type="scientific">Bavariicoccus seileri</name>
    <dbReference type="NCBI Taxonomy" id="549685"/>
    <lineage>
        <taxon>Bacteria</taxon>
        <taxon>Bacillati</taxon>
        <taxon>Bacillota</taxon>
        <taxon>Bacilli</taxon>
        <taxon>Lactobacillales</taxon>
        <taxon>Enterococcaceae</taxon>
        <taxon>Bavariicoccus</taxon>
    </lineage>
</organism>
<evidence type="ECO:0000256" key="6">
    <source>
        <dbReference type="ARBA" id="ARBA00022777"/>
    </source>
</evidence>
<keyword evidence="8" id="KW-0460">Magnesium</keyword>
<keyword evidence="4" id="KW-0479">Metal-binding</keyword>
<dbReference type="GO" id="GO:0046872">
    <property type="term" value="F:metal ion binding"/>
    <property type="evidence" value="ECO:0007669"/>
    <property type="project" value="UniProtKB-KW"/>
</dbReference>
<keyword evidence="3" id="KW-0808">Transferase</keyword>
<reference evidence="15 16" key="1">
    <citation type="journal article" date="2018" name="Nat. Biotechnol.">
        <title>A standardized bacterial taxonomy based on genome phylogeny substantially revises the tree of life.</title>
        <authorList>
            <person name="Parks D.H."/>
            <person name="Chuvochina M."/>
            <person name="Waite D.W."/>
            <person name="Rinke C."/>
            <person name="Skarshewski A."/>
            <person name="Chaumeil P.A."/>
            <person name="Hugenholtz P."/>
        </authorList>
    </citation>
    <scope>NUCLEOTIDE SEQUENCE [LARGE SCALE GENOMIC DNA]</scope>
    <source>
        <strain evidence="15">UBA11306</strain>
    </source>
</reference>
<comment type="catalytic activity">
    <reaction evidence="13">
        <text>pyridoxal + ATP = pyridoxal 5'-phosphate + ADP + H(+)</text>
        <dbReference type="Rhea" id="RHEA:10224"/>
        <dbReference type="ChEBI" id="CHEBI:15378"/>
        <dbReference type="ChEBI" id="CHEBI:17310"/>
        <dbReference type="ChEBI" id="CHEBI:30616"/>
        <dbReference type="ChEBI" id="CHEBI:456216"/>
        <dbReference type="ChEBI" id="CHEBI:597326"/>
        <dbReference type="EC" id="2.7.1.35"/>
    </reaction>
</comment>
<evidence type="ECO:0000256" key="12">
    <source>
        <dbReference type="ARBA" id="ARBA00042531"/>
    </source>
</evidence>
<evidence type="ECO:0000256" key="7">
    <source>
        <dbReference type="ARBA" id="ARBA00022840"/>
    </source>
</evidence>
<evidence type="ECO:0000256" key="3">
    <source>
        <dbReference type="ARBA" id="ARBA00022679"/>
    </source>
</evidence>
<evidence type="ECO:0000256" key="1">
    <source>
        <dbReference type="ARBA" id="ARBA00009879"/>
    </source>
</evidence>
<dbReference type="GO" id="GO:0008902">
    <property type="term" value="F:hydroxymethylpyrimidine kinase activity"/>
    <property type="evidence" value="ECO:0007669"/>
    <property type="project" value="TreeGrafter"/>
</dbReference>
<proteinExistence type="inferred from homology"/>
<evidence type="ECO:0000259" key="14">
    <source>
        <dbReference type="Pfam" id="PF08543"/>
    </source>
</evidence>
<protein>
    <recommendedName>
        <fullName evidence="2">pyridoxal kinase</fullName>
        <ecNumber evidence="2">2.7.1.35</ecNumber>
    </recommendedName>
    <alternativeName>
        <fullName evidence="10">PN/PL/PM kinase</fullName>
    </alternativeName>
    <alternativeName>
        <fullName evidence="11">Pyridoxal kinase</fullName>
    </alternativeName>
    <alternativeName>
        <fullName evidence="9">Pyridoxamine kinase</fullName>
    </alternativeName>
    <alternativeName>
        <fullName evidence="12">Vitamin B6 kinase</fullName>
    </alternativeName>
</protein>
<dbReference type="NCBIfam" id="TIGR00097">
    <property type="entry name" value="HMP-P_kinase"/>
    <property type="match status" value="1"/>
</dbReference>
<dbReference type="GO" id="GO:0008972">
    <property type="term" value="F:phosphomethylpyrimidine kinase activity"/>
    <property type="evidence" value="ECO:0007669"/>
    <property type="project" value="InterPro"/>
</dbReference>
<gene>
    <name evidence="15" type="primary">thiD</name>
    <name evidence="15" type="ORF">DIW15_00855</name>
</gene>
<dbReference type="Pfam" id="PF08543">
    <property type="entry name" value="Phos_pyr_kin"/>
    <property type="match status" value="1"/>
</dbReference>
<dbReference type="FunFam" id="3.40.1190.20:FF:000003">
    <property type="entry name" value="Phosphomethylpyrimidine kinase ThiD"/>
    <property type="match status" value="1"/>
</dbReference>
<dbReference type="EC" id="2.7.1.35" evidence="2"/>
<accession>A0A3D4S341</accession>
<dbReference type="InterPro" id="IPR004399">
    <property type="entry name" value="HMP/HMP-P_kinase_dom"/>
</dbReference>
<feature type="domain" description="Pyridoxamine kinase/Phosphomethylpyrimidine kinase" evidence="14">
    <location>
        <begin position="14"/>
        <end position="261"/>
    </location>
</feature>
<dbReference type="GO" id="GO:0005829">
    <property type="term" value="C:cytosol"/>
    <property type="evidence" value="ECO:0007669"/>
    <property type="project" value="TreeGrafter"/>
</dbReference>
<evidence type="ECO:0000256" key="13">
    <source>
        <dbReference type="ARBA" id="ARBA00049293"/>
    </source>
</evidence>
<dbReference type="CDD" id="cd01169">
    <property type="entry name" value="HMPP_kinase"/>
    <property type="match status" value="1"/>
</dbReference>
<keyword evidence="5" id="KW-0547">Nucleotide-binding</keyword>
<dbReference type="EMBL" id="DQHO01000005">
    <property type="protein sequence ID" value="HCS93243.1"/>
    <property type="molecule type" value="Genomic_DNA"/>
</dbReference>
<dbReference type="AlphaFoldDB" id="A0A3D4S341"/>
<comment type="similarity">
    <text evidence="1">Belongs to the ThiD family.</text>
</comment>
<dbReference type="SUPFAM" id="SSF53613">
    <property type="entry name" value="Ribokinase-like"/>
    <property type="match status" value="1"/>
</dbReference>
<keyword evidence="6 15" id="KW-0418">Kinase</keyword>
<sequence length="276" mass="29070">MTKPKITLTIAGNDASGGAGIAADLKTFAEYGTFGIAALTVIATMDPNNNWSHGITPINPKVVKDQLVTATAGPGIDAFKTGMLPNVDIITVIANHIKEHQMTNFVADPVMVCKGEDEVLNPENAEALKDVLVPLATVATPNLFEAAQLAGLKTLTSVEDMKEAARIIHDNGAKTVVIKGGKALPGTKAIDLFFDGKEFTLFETDKIDAPSNHGAGCTFAAAITAGLAYGLTPKEAVAKAKEFVTAAIKTGFPFNQFISPVFHSGYRLSHHKAIIE</sequence>
<evidence type="ECO:0000256" key="9">
    <source>
        <dbReference type="ARBA" id="ARBA00042307"/>
    </source>
</evidence>
<dbReference type="GO" id="GO:0005524">
    <property type="term" value="F:ATP binding"/>
    <property type="evidence" value="ECO:0007669"/>
    <property type="project" value="UniProtKB-KW"/>
</dbReference>
<evidence type="ECO:0000256" key="11">
    <source>
        <dbReference type="ARBA" id="ARBA00042396"/>
    </source>
</evidence>
<evidence type="ECO:0000256" key="5">
    <source>
        <dbReference type="ARBA" id="ARBA00022741"/>
    </source>
</evidence>
<dbReference type="InterPro" id="IPR029056">
    <property type="entry name" value="Ribokinase-like"/>
</dbReference>
<evidence type="ECO:0000256" key="8">
    <source>
        <dbReference type="ARBA" id="ARBA00022842"/>
    </source>
</evidence>
<evidence type="ECO:0000256" key="2">
    <source>
        <dbReference type="ARBA" id="ARBA00012104"/>
    </source>
</evidence>
<keyword evidence="7" id="KW-0067">ATP-binding</keyword>
<evidence type="ECO:0000313" key="15">
    <source>
        <dbReference type="EMBL" id="HCS93243.1"/>
    </source>
</evidence>
<dbReference type="PANTHER" id="PTHR20858:SF19">
    <property type="entry name" value="PYRIDOXINE KINASE"/>
    <property type="match status" value="1"/>
</dbReference>
<evidence type="ECO:0000313" key="16">
    <source>
        <dbReference type="Proteomes" id="UP000262195"/>
    </source>
</evidence>
<comment type="caution">
    <text evidence="15">The sequence shown here is derived from an EMBL/GenBank/DDBJ whole genome shotgun (WGS) entry which is preliminary data.</text>
</comment>
<dbReference type="GO" id="GO:0008478">
    <property type="term" value="F:pyridoxal kinase activity"/>
    <property type="evidence" value="ECO:0007669"/>
    <property type="project" value="UniProtKB-EC"/>
</dbReference>
<evidence type="ECO:0000256" key="4">
    <source>
        <dbReference type="ARBA" id="ARBA00022723"/>
    </source>
</evidence>
<dbReference type="STRING" id="1121105.GCA_000421665_01673"/>
<dbReference type="InterPro" id="IPR013749">
    <property type="entry name" value="PM/HMP-P_kinase-1"/>
</dbReference>
<name>A0A3D4S341_9ENTE</name>
<dbReference type="GO" id="GO:0009228">
    <property type="term" value="P:thiamine biosynthetic process"/>
    <property type="evidence" value="ECO:0007669"/>
    <property type="project" value="InterPro"/>
</dbReference>
<dbReference type="Gene3D" id="3.40.1190.20">
    <property type="match status" value="1"/>
</dbReference>